<feature type="domain" description="Amine oxidase" evidence="1">
    <location>
        <begin position="63"/>
        <end position="463"/>
    </location>
</feature>
<sequence>MNLILSPPTYPKPSFLNFHSHDPHNKRTHFQFKLQSSKSPALQTSPVSATETETGVIIIGGGLSGLAAANKLHSEKIPFVLLEASDGIGGRVRTDIIDGFILDRGFQIFITGYPEAQKVLDYESLDLQKFYSGAFVYYNGGFHTVADPVRHLFDALMSLSNPIGTVLDKLLIGLTRVKVLTRSDEDILTSNEVSIMDLLRKTGFSKTIIDRFFRPFFGWIFFDNELETSSRLFDFIFKCLALGDNTLPSKGISAIPEQLASKLPDNSIRLNSRVAALDFNGSENAMPSVKLQNGEVFRSDLGVIVAVEEPEVEKLLAGKIRARKKPGRSTVCLYFSADRAPVEEPVLILNGSGKGIVNNMFFATNVAKSYGPPGKTLVSVSVIGSFEEMSDESLTDQVVRELSEWFGDSVVRSWKHLRNYRIGFAQPDQKPPTNLLRDLKIGSSVYVCGDCWSSASFDGALSSVVCDVIASRDSKCQSPKKQIHTNLRYKQNFSRDVDQNYAKVSCFFVLKNGEECLSKCGTSTLRVCCTSFEPSHNFPS</sequence>
<dbReference type="Pfam" id="PF01593">
    <property type="entry name" value="Amino_oxidase"/>
    <property type="match status" value="1"/>
</dbReference>
<dbReference type="SUPFAM" id="SSF51905">
    <property type="entry name" value="FAD/NAD(P)-binding domain"/>
    <property type="match status" value="1"/>
</dbReference>
<proteinExistence type="predicted"/>
<dbReference type="AlphaFoldDB" id="A0A4Y7I8J0"/>
<dbReference type="OMA" id="YARGRLC"/>
<dbReference type="InterPro" id="IPR036188">
    <property type="entry name" value="FAD/NAD-bd_sf"/>
</dbReference>
<keyword evidence="3" id="KW-1185">Reference proteome</keyword>
<dbReference type="GO" id="GO:0016491">
    <property type="term" value="F:oxidoreductase activity"/>
    <property type="evidence" value="ECO:0007669"/>
    <property type="project" value="InterPro"/>
</dbReference>
<evidence type="ECO:0000313" key="2">
    <source>
        <dbReference type="EMBL" id="RZC43951.1"/>
    </source>
</evidence>
<dbReference type="STRING" id="3469.A0A4Y7I8J0"/>
<dbReference type="EMBL" id="CM010715">
    <property type="protein sequence ID" value="RZC43951.1"/>
    <property type="molecule type" value="Genomic_DNA"/>
</dbReference>
<dbReference type="OrthoDB" id="5046242at2759"/>
<dbReference type="Gene3D" id="3.50.50.60">
    <property type="entry name" value="FAD/NAD(P)-binding domain"/>
    <property type="match status" value="1"/>
</dbReference>
<protein>
    <recommendedName>
        <fullName evidence="1">Amine oxidase domain-containing protein</fullName>
    </recommendedName>
</protein>
<accession>A0A4Y7I8J0</accession>
<evidence type="ECO:0000259" key="1">
    <source>
        <dbReference type="Pfam" id="PF01593"/>
    </source>
</evidence>
<dbReference type="Proteomes" id="UP000316621">
    <property type="component" value="Chromosome 1"/>
</dbReference>
<name>A0A4Y7I8J0_PAPSO</name>
<reference evidence="2 3" key="1">
    <citation type="journal article" date="2018" name="Science">
        <title>The opium poppy genome and morphinan production.</title>
        <authorList>
            <person name="Guo L."/>
            <person name="Winzer T."/>
            <person name="Yang X."/>
            <person name="Li Y."/>
            <person name="Ning Z."/>
            <person name="He Z."/>
            <person name="Teodor R."/>
            <person name="Lu Y."/>
            <person name="Bowser T.A."/>
            <person name="Graham I.A."/>
            <person name="Ye K."/>
        </authorList>
    </citation>
    <scope>NUCLEOTIDE SEQUENCE [LARGE SCALE GENOMIC DNA]</scope>
    <source>
        <strain evidence="3">cv. HN1</strain>
        <tissue evidence="2">Leaves</tissue>
    </source>
</reference>
<dbReference type="InterPro" id="IPR002937">
    <property type="entry name" value="Amino_oxidase"/>
</dbReference>
<dbReference type="PANTHER" id="PTHR42841">
    <property type="entry name" value="AMINE OXIDASE"/>
    <property type="match status" value="1"/>
</dbReference>
<gene>
    <name evidence="2" type="ORF">C5167_036899</name>
</gene>
<dbReference type="Gramene" id="RZC43951">
    <property type="protein sequence ID" value="RZC43951"/>
    <property type="gene ID" value="C5167_036899"/>
</dbReference>
<organism evidence="2 3">
    <name type="scientific">Papaver somniferum</name>
    <name type="common">Opium poppy</name>
    <dbReference type="NCBI Taxonomy" id="3469"/>
    <lineage>
        <taxon>Eukaryota</taxon>
        <taxon>Viridiplantae</taxon>
        <taxon>Streptophyta</taxon>
        <taxon>Embryophyta</taxon>
        <taxon>Tracheophyta</taxon>
        <taxon>Spermatophyta</taxon>
        <taxon>Magnoliopsida</taxon>
        <taxon>Ranunculales</taxon>
        <taxon>Papaveraceae</taxon>
        <taxon>Papaveroideae</taxon>
        <taxon>Papaver</taxon>
    </lineage>
</organism>
<evidence type="ECO:0000313" key="3">
    <source>
        <dbReference type="Proteomes" id="UP000316621"/>
    </source>
</evidence>